<evidence type="ECO:0000313" key="3">
    <source>
        <dbReference type="Proteomes" id="UP000320762"/>
    </source>
</evidence>
<dbReference type="Gene3D" id="2.130.10.10">
    <property type="entry name" value="YVTN repeat-like/Quinoprotein amine dehydrogenase"/>
    <property type="match status" value="3"/>
</dbReference>
<dbReference type="GO" id="GO:0032040">
    <property type="term" value="C:small-subunit processome"/>
    <property type="evidence" value="ECO:0007669"/>
    <property type="project" value="TreeGrafter"/>
</dbReference>
<dbReference type="STRING" id="97359.A0A550C9F6"/>
<protein>
    <submittedName>
        <fullName evidence="2">WD40-repeat-containing domain protein</fullName>
    </submittedName>
</protein>
<dbReference type="PANTHER" id="PTHR44163">
    <property type="entry name" value="U3 SMALL NUCLEOLAR RNA-ASSOCIATED PROTEIN 4 HOMOLOG"/>
    <property type="match status" value="1"/>
</dbReference>
<organism evidence="2 3">
    <name type="scientific">Schizophyllum amplum</name>
    <dbReference type="NCBI Taxonomy" id="97359"/>
    <lineage>
        <taxon>Eukaryota</taxon>
        <taxon>Fungi</taxon>
        <taxon>Dikarya</taxon>
        <taxon>Basidiomycota</taxon>
        <taxon>Agaricomycotina</taxon>
        <taxon>Agaricomycetes</taxon>
        <taxon>Agaricomycetidae</taxon>
        <taxon>Agaricales</taxon>
        <taxon>Schizophyllaceae</taxon>
        <taxon>Schizophyllum</taxon>
    </lineage>
</organism>
<feature type="compositionally biased region" description="Basic and acidic residues" evidence="1">
    <location>
        <begin position="786"/>
        <end position="805"/>
    </location>
</feature>
<dbReference type="Proteomes" id="UP000320762">
    <property type="component" value="Unassembled WGS sequence"/>
</dbReference>
<dbReference type="InterPro" id="IPR001680">
    <property type="entry name" value="WD40_rpt"/>
</dbReference>
<evidence type="ECO:0000256" key="1">
    <source>
        <dbReference type="SAM" id="MobiDB-lite"/>
    </source>
</evidence>
<comment type="caution">
    <text evidence="2">The sequence shown here is derived from an EMBL/GenBank/DDBJ whole genome shotgun (WGS) entry which is preliminary data.</text>
</comment>
<feature type="compositionally biased region" description="Acidic residues" evidence="1">
    <location>
        <begin position="619"/>
        <end position="632"/>
    </location>
</feature>
<dbReference type="GO" id="GO:0000462">
    <property type="term" value="P:maturation of SSU-rRNA from tricistronic rRNA transcript (SSU-rRNA, 5.8S rRNA, LSU-rRNA)"/>
    <property type="evidence" value="ECO:0007669"/>
    <property type="project" value="InterPro"/>
</dbReference>
<sequence>MADPVHLKVHRCRFVDYTPSAVTALAFPPLPLPNPKGKKAAKQPTNFGALVVGHSNGNIDICEWTGRDQQTQSPQAWVVRKTIAGTYPSKVDALALVIRYPDLLEDDQVSSITDLRLFSSGGGNELVEWDMNRGCIRRTINSQGGAIWSIAANPSSSQLALACEDGTVRILSLANDTLTHHRRFDRVKSRILSIAWGPPIPRKQTAPRKPATAPSSDESSDEEDMEDLWSDSWLVTGCSDSSLRKWDAKTGRVVDRMGVDKLRGERTLVWTVGVLGDGTILSGDSLGMVKFWDPRTCTQLQSFRAHGADVLCHAIGPDGATVFTSGVDQKVAQFTRVRASAPGADAADVQSQWVQTRARRLHSHDVRALAMWPSHVCLPTALRRPAPSGIAPVLASGGLDMNVVLTPAAPASATVSKVVNPLATSVDVTFEEAYQRRLAYPASGAVRVAPHARLVACMRDAALTLWRILKQEVPVDEAPADDSESWEKVLEMDLNVNTNMVAHAISGDGRWLAVSDLYETKLFRLDTSEKGAISPRRVRDFANTLAAHLPPSHGSTGGLAFTFTPDSSKLVMSSALGSYVLVIDLGGVDGVPRVLRRFDHHLSRTYALRDVLKRQGAEETGDVDMADGDNDSGIDLPSSSSSRIPAVQRLAVSPDGQWLATSDDHAQTHIFNLDSIQHHCTLPSFGRPAQAIAFDSTQSGLLLLAFPDNALEFYDVEARAFPAWAQELAAHLPKRLAGAHDPVLGVSFPPQTAGSHYAFLWGSTWLAKLDLGTAQPRVRRKRRRESRGGAKQEKAEDEKEVKEGEGVEGEEEDERRERDFRMVTHYRPVLHVDYLESGELVVVERPLVDVLALLPPAYFKHRYGAS</sequence>
<dbReference type="GO" id="GO:0030686">
    <property type="term" value="C:90S preribosome"/>
    <property type="evidence" value="ECO:0007669"/>
    <property type="project" value="InterPro"/>
</dbReference>
<feature type="region of interest" description="Disordered" evidence="1">
    <location>
        <begin position="198"/>
        <end position="225"/>
    </location>
</feature>
<gene>
    <name evidence="2" type="ORF">BD626DRAFT_500976</name>
</gene>
<feature type="region of interest" description="Disordered" evidence="1">
    <location>
        <begin position="777"/>
        <end position="817"/>
    </location>
</feature>
<evidence type="ECO:0000313" key="2">
    <source>
        <dbReference type="EMBL" id="TRM61425.1"/>
    </source>
</evidence>
<dbReference type="PANTHER" id="PTHR44163:SF1">
    <property type="entry name" value="U3 SMALL NUCLEOLAR RNA-ASSOCIATED PROTEIN 4 HOMOLOG"/>
    <property type="match status" value="1"/>
</dbReference>
<dbReference type="EMBL" id="VDMD01000016">
    <property type="protein sequence ID" value="TRM61425.1"/>
    <property type="molecule type" value="Genomic_DNA"/>
</dbReference>
<accession>A0A550C9F6</accession>
<name>A0A550C9F6_9AGAR</name>
<keyword evidence="3" id="KW-1185">Reference proteome</keyword>
<dbReference type="SUPFAM" id="SSF50978">
    <property type="entry name" value="WD40 repeat-like"/>
    <property type="match status" value="2"/>
</dbReference>
<dbReference type="GO" id="GO:0003723">
    <property type="term" value="F:RNA binding"/>
    <property type="evidence" value="ECO:0007669"/>
    <property type="project" value="TreeGrafter"/>
</dbReference>
<proteinExistence type="predicted"/>
<dbReference type="InterPro" id="IPR036322">
    <property type="entry name" value="WD40_repeat_dom_sf"/>
</dbReference>
<dbReference type="Pfam" id="PF00400">
    <property type="entry name" value="WD40"/>
    <property type="match status" value="2"/>
</dbReference>
<feature type="region of interest" description="Disordered" evidence="1">
    <location>
        <begin position="619"/>
        <end position="641"/>
    </location>
</feature>
<dbReference type="GO" id="GO:0034455">
    <property type="term" value="C:t-UTP complex"/>
    <property type="evidence" value="ECO:0007669"/>
    <property type="project" value="TreeGrafter"/>
</dbReference>
<dbReference type="OrthoDB" id="8883818at2759"/>
<dbReference type="SMART" id="SM00320">
    <property type="entry name" value="WD40"/>
    <property type="match status" value="7"/>
</dbReference>
<reference evidence="2 3" key="1">
    <citation type="journal article" date="2019" name="New Phytol.">
        <title>Comparative genomics reveals unique wood-decay strategies and fruiting body development in the Schizophyllaceae.</title>
        <authorList>
            <person name="Almasi E."/>
            <person name="Sahu N."/>
            <person name="Krizsan K."/>
            <person name="Balint B."/>
            <person name="Kovacs G.M."/>
            <person name="Kiss B."/>
            <person name="Cseklye J."/>
            <person name="Drula E."/>
            <person name="Henrissat B."/>
            <person name="Nagy I."/>
            <person name="Chovatia M."/>
            <person name="Adam C."/>
            <person name="LaButti K."/>
            <person name="Lipzen A."/>
            <person name="Riley R."/>
            <person name="Grigoriev I.V."/>
            <person name="Nagy L.G."/>
        </authorList>
    </citation>
    <scope>NUCLEOTIDE SEQUENCE [LARGE SCALE GENOMIC DNA]</scope>
    <source>
        <strain evidence="2 3">NL-1724</strain>
    </source>
</reference>
<dbReference type="InterPro" id="IPR046351">
    <property type="entry name" value="UTP4"/>
</dbReference>
<dbReference type="AlphaFoldDB" id="A0A550C9F6"/>
<dbReference type="InterPro" id="IPR015943">
    <property type="entry name" value="WD40/YVTN_repeat-like_dom_sf"/>
</dbReference>